<evidence type="ECO:0000256" key="1">
    <source>
        <dbReference type="ARBA" id="ARBA00004141"/>
    </source>
</evidence>
<dbReference type="GO" id="GO:0005886">
    <property type="term" value="C:plasma membrane"/>
    <property type="evidence" value="ECO:0007669"/>
    <property type="project" value="TreeGrafter"/>
</dbReference>
<reference evidence="20" key="2">
    <citation type="submission" date="2023-05" db="EMBL/GenBank/DDBJ databases">
        <authorList>
            <person name="Fouks B."/>
        </authorList>
    </citation>
    <scope>NUCLEOTIDE SEQUENCE</scope>
    <source>
        <strain evidence="20">Stay&amp;Tobe</strain>
        <tissue evidence="20">Testes</tissue>
    </source>
</reference>
<dbReference type="PANTHER" id="PTHR10846">
    <property type="entry name" value="SODIUM/POTASSIUM/CALCIUM EXCHANGER"/>
    <property type="match status" value="1"/>
</dbReference>
<keyword evidence="13" id="KW-0915">Sodium</keyword>
<evidence type="ECO:0000256" key="7">
    <source>
        <dbReference type="ARBA" id="ARBA00022692"/>
    </source>
</evidence>
<evidence type="ECO:0000259" key="19">
    <source>
        <dbReference type="Pfam" id="PF01699"/>
    </source>
</evidence>
<dbReference type="AlphaFoldDB" id="A0AAD8ELV3"/>
<evidence type="ECO:0000256" key="11">
    <source>
        <dbReference type="ARBA" id="ARBA00022958"/>
    </source>
</evidence>
<dbReference type="GO" id="GO:0008273">
    <property type="term" value="F:calcium, potassium:sodium antiporter activity"/>
    <property type="evidence" value="ECO:0007669"/>
    <property type="project" value="TreeGrafter"/>
</dbReference>
<accession>A0AAD8ELV3</accession>
<keyword evidence="14" id="KW-0406">Ion transport</keyword>
<protein>
    <recommendedName>
        <fullName evidence="19">Sodium/calcium exchanger membrane region domain-containing protein</fullName>
    </recommendedName>
</protein>
<evidence type="ECO:0000256" key="9">
    <source>
        <dbReference type="ARBA" id="ARBA00022837"/>
    </source>
</evidence>
<evidence type="ECO:0000256" key="2">
    <source>
        <dbReference type="ARBA" id="ARBA00005364"/>
    </source>
</evidence>
<dbReference type="PANTHER" id="PTHR10846:SF2">
    <property type="entry name" value="RE48874P"/>
    <property type="match status" value="1"/>
</dbReference>
<feature type="transmembrane region" description="Helical" evidence="17">
    <location>
        <begin position="90"/>
        <end position="111"/>
    </location>
</feature>
<keyword evidence="8 18" id="KW-0732">Signal</keyword>
<keyword evidence="12 17" id="KW-1133">Transmembrane helix</keyword>
<keyword evidence="15 17" id="KW-0472">Membrane</keyword>
<keyword evidence="21" id="KW-1185">Reference proteome</keyword>
<keyword evidence="11" id="KW-0630">Potassium</keyword>
<comment type="caution">
    <text evidence="20">The sequence shown here is derived from an EMBL/GenBank/DDBJ whole genome shotgun (WGS) entry which is preliminary data.</text>
</comment>
<evidence type="ECO:0000256" key="13">
    <source>
        <dbReference type="ARBA" id="ARBA00023053"/>
    </source>
</evidence>
<keyword evidence="7 17" id="KW-0812">Transmembrane</keyword>
<keyword evidence="5" id="KW-0633">Potassium transport</keyword>
<sequence length="493" mass="54768">MNWKITVAFVLFTGHVGIVYCFNNSSTEETKCMNSSASEFPDDFFTDYQRTHGALILHFLLAVYCFTLVAVVCDKYFLPSVECICTGRPLFANVAGATFMAVATSTPELFMNIIGTFITESDLGVGTVVGSALFNTLGVVSCIGLAAFKVIDLEWWPLTRDCSIYGISLIVLTVITYDERIEWYESMVLILMYLLYFLVMWANTFLMKIVTKFGAGLFGNRVEISEPDESISEVCSGVGPGTYRWNLHGDLSIINMALPTDVEKAIPKNEKEIPETKEEEVTRTWLVIVTKMAWIVFIWPIKFLLSISIPDCRKDKLRMFYPVTFIMCIIWIGVSSYVNGWMMTIIGSTIGVPDSVMGLTVLAAGGSMPEMFSSIIMARKGVGSMGISNSVGANTLNILLCLGLPWFIKGIIQLAETGDPSVSYVQIISEGVTYNCLTLFICVVILYSVVLLFHFKLGKHLGFTCLTIYLLCITFTVLSELNVFFHVNDPLCP</sequence>
<dbReference type="GO" id="GO:0005262">
    <property type="term" value="F:calcium channel activity"/>
    <property type="evidence" value="ECO:0007669"/>
    <property type="project" value="TreeGrafter"/>
</dbReference>
<feature type="transmembrane region" description="Helical" evidence="17">
    <location>
        <begin position="432"/>
        <end position="453"/>
    </location>
</feature>
<evidence type="ECO:0000256" key="3">
    <source>
        <dbReference type="ARBA" id="ARBA00022448"/>
    </source>
</evidence>
<evidence type="ECO:0000256" key="5">
    <source>
        <dbReference type="ARBA" id="ARBA00022538"/>
    </source>
</evidence>
<evidence type="ECO:0000313" key="21">
    <source>
        <dbReference type="Proteomes" id="UP001233999"/>
    </source>
</evidence>
<feature type="signal peptide" evidence="18">
    <location>
        <begin position="1"/>
        <end position="21"/>
    </location>
</feature>
<feature type="transmembrane region" description="Helical" evidence="17">
    <location>
        <begin position="460"/>
        <end position="478"/>
    </location>
</feature>
<comment type="subcellular location">
    <subcellularLocation>
        <location evidence="1">Membrane</location>
        <topology evidence="1">Multi-pass membrane protein</topology>
    </subcellularLocation>
</comment>
<evidence type="ECO:0000256" key="8">
    <source>
        <dbReference type="ARBA" id="ARBA00022729"/>
    </source>
</evidence>
<feature type="transmembrane region" description="Helical" evidence="17">
    <location>
        <begin position="158"/>
        <end position="177"/>
    </location>
</feature>
<proteinExistence type="inferred from homology"/>
<evidence type="ECO:0000256" key="17">
    <source>
        <dbReference type="SAM" id="Phobius"/>
    </source>
</evidence>
<keyword evidence="6" id="KW-0109">Calcium transport</keyword>
<dbReference type="GO" id="GO:0006874">
    <property type="term" value="P:intracellular calcium ion homeostasis"/>
    <property type="evidence" value="ECO:0007669"/>
    <property type="project" value="TreeGrafter"/>
</dbReference>
<gene>
    <name evidence="20" type="ORF">L9F63_014244</name>
</gene>
<keyword evidence="9" id="KW-0106">Calcium</keyword>
<feature type="transmembrane region" description="Helical" evidence="17">
    <location>
        <begin position="391"/>
        <end position="412"/>
    </location>
</feature>
<comment type="similarity">
    <text evidence="2">Belongs to the Ca(2+):cation antiporter (CaCA) (TC 2.A.19) family. SLC24A subfamily.</text>
</comment>
<feature type="transmembrane region" description="Helical" evidence="17">
    <location>
        <begin position="123"/>
        <end position="146"/>
    </location>
</feature>
<evidence type="ECO:0000256" key="12">
    <source>
        <dbReference type="ARBA" id="ARBA00022989"/>
    </source>
</evidence>
<evidence type="ECO:0000256" key="14">
    <source>
        <dbReference type="ARBA" id="ARBA00023065"/>
    </source>
</evidence>
<reference evidence="20" key="1">
    <citation type="journal article" date="2023" name="IScience">
        <title>Live-bearing cockroach genome reveals convergent evolutionary mechanisms linked to viviparity in insects and beyond.</title>
        <authorList>
            <person name="Fouks B."/>
            <person name="Harrison M.C."/>
            <person name="Mikhailova A.A."/>
            <person name="Marchal E."/>
            <person name="English S."/>
            <person name="Carruthers M."/>
            <person name="Jennings E.C."/>
            <person name="Chiamaka E.L."/>
            <person name="Frigard R.A."/>
            <person name="Pippel M."/>
            <person name="Attardo G.M."/>
            <person name="Benoit J.B."/>
            <person name="Bornberg-Bauer E."/>
            <person name="Tobe S.S."/>
        </authorList>
    </citation>
    <scope>NUCLEOTIDE SEQUENCE</scope>
    <source>
        <strain evidence="20">Stay&amp;Tobe</strain>
    </source>
</reference>
<evidence type="ECO:0000256" key="18">
    <source>
        <dbReference type="SAM" id="SignalP"/>
    </source>
</evidence>
<dbReference type="Gene3D" id="1.20.1420.30">
    <property type="entry name" value="NCX, central ion-binding region"/>
    <property type="match status" value="2"/>
</dbReference>
<keyword evidence="3" id="KW-0813">Transport</keyword>
<dbReference type="EMBL" id="JASPKZ010003052">
    <property type="protein sequence ID" value="KAJ9594327.1"/>
    <property type="molecule type" value="Genomic_DNA"/>
</dbReference>
<keyword evidence="10" id="KW-0769">Symport</keyword>
<evidence type="ECO:0000313" key="20">
    <source>
        <dbReference type="EMBL" id="KAJ9594327.1"/>
    </source>
</evidence>
<dbReference type="Proteomes" id="UP001233999">
    <property type="component" value="Unassembled WGS sequence"/>
</dbReference>
<dbReference type="GO" id="GO:0015293">
    <property type="term" value="F:symporter activity"/>
    <property type="evidence" value="ECO:0007669"/>
    <property type="project" value="UniProtKB-KW"/>
</dbReference>
<name>A0AAD8ELV3_DIPPU</name>
<feature type="transmembrane region" description="Helical" evidence="17">
    <location>
        <begin position="55"/>
        <end position="78"/>
    </location>
</feature>
<evidence type="ECO:0000256" key="16">
    <source>
        <dbReference type="ARBA" id="ARBA00023201"/>
    </source>
</evidence>
<evidence type="ECO:0000256" key="6">
    <source>
        <dbReference type="ARBA" id="ARBA00022568"/>
    </source>
</evidence>
<evidence type="ECO:0000256" key="4">
    <source>
        <dbReference type="ARBA" id="ARBA00022449"/>
    </source>
</evidence>
<feature type="domain" description="Sodium/calcium exchanger membrane region" evidence="19">
    <location>
        <begin position="59"/>
        <end position="201"/>
    </location>
</feature>
<dbReference type="InterPro" id="IPR044880">
    <property type="entry name" value="NCX_ion-bd_dom_sf"/>
</dbReference>
<feature type="domain" description="Sodium/calcium exchanger membrane region" evidence="19">
    <location>
        <begin position="322"/>
        <end position="477"/>
    </location>
</feature>
<keyword evidence="16" id="KW-0739">Sodium transport</keyword>
<feature type="transmembrane region" description="Helical" evidence="17">
    <location>
        <begin position="358"/>
        <end position="379"/>
    </location>
</feature>
<evidence type="ECO:0000256" key="15">
    <source>
        <dbReference type="ARBA" id="ARBA00023136"/>
    </source>
</evidence>
<feature type="transmembrane region" description="Helical" evidence="17">
    <location>
        <begin position="319"/>
        <end position="338"/>
    </location>
</feature>
<organism evidence="20 21">
    <name type="scientific">Diploptera punctata</name>
    <name type="common">Pacific beetle cockroach</name>
    <dbReference type="NCBI Taxonomy" id="6984"/>
    <lineage>
        <taxon>Eukaryota</taxon>
        <taxon>Metazoa</taxon>
        <taxon>Ecdysozoa</taxon>
        <taxon>Arthropoda</taxon>
        <taxon>Hexapoda</taxon>
        <taxon>Insecta</taxon>
        <taxon>Pterygota</taxon>
        <taxon>Neoptera</taxon>
        <taxon>Polyneoptera</taxon>
        <taxon>Dictyoptera</taxon>
        <taxon>Blattodea</taxon>
        <taxon>Blaberoidea</taxon>
        <taxon>Blaberidae</taxon>
        <taxon>Diplopterinae</taxon>
        <taxon>Diploptera</taxon>
    </lineage>
</organism>
<feature type="chain" id="PRO_5042077842" description="Sodium/calcium exchanger membrane region domain-containing protein" evidence="18">
    <location>
        <begin position="22"/>
        <end position="493"/>
    </location>
</feature>
<evidence type="ECO:0000256" key="10">
    <source>
        <dbReference type="ARBA" id="ARBA00022847"/>
    </source>
</evidence>
<feature type="transmembrane region" description="Helical" evidence="17">
    <location>
        <begin position="183"/>
        <end position="202"/>
    </location>
</feature>
<dbReference type="Pfam" id="PF01699">
    <property type="entry name" value="Na_Ca_ex"/>
    <property type="match status" value="2"/>
</dbReference>
<dbReference type="FunFam" id="1.20.1420.30:FF:000009">
    <property type="entry name" value="sodium/potassium/calcium exchanger 5 isoform X2"/>
    <property type="match status" value="1"/>
</dbReference>
<dbReference type="InterPro" id="IPR004837">
    <property type="entry name" value="NaCa_Exmemb"/>
</dbReference>
<keyword evidence="4" id="KW-0050">Antiport</keyword>
<dbReference type="InterPro" id="IPR004481">
    <property type="entry name" value="K/Na/Ca-exchanger"/>
</dbReference>
<dbReference type="NCBIfam" id="TIGR00367">
    <property type="entry name" value="calcium/sodium antiporter"/>
    <property type="match status" value="1"/>
</dbReference>